<feature type="transmembrane region" description="Helical" evidence="1">
    <location>
        <begin position="133"/>
        <end position="155"/>
    </location>
</feature>
<reference evidence="3" key="1">
    <citation type="submission" date="2021-01" db="EMBL/GenBank/DDBJ databases">
        <title>Whole genome shotgun sequence of Planosporangium mesophilum NBRC 109066.</title>
        <authorList>
            <person name="Komaki H."/>
            <person name="Tamura T."/>
        </authorList>
    </citation>
    <scope>NUCLEOTIDE SEQUENCE</scope>
    <source>
        <strain evidence="3">NBRC 109066</strain>
    </source>
</reference>
<name>A0A8J3X3P8_9ACTN</name>
<keyword evidence="1" id="KW-0472">Membrane</keyword>
<sequence length="163" mass="17360">MMEDERVGNQQRTQVLELLGAALEQGYITLEEYEQRMAAVSAAPTMSVLYGQVADLPPQFRWDPGPNAQQPAVRPAVQPLAEAKARTFAITALVFGIASVPLSICFVGWLLGIVAIIFSVPGAKGTDSWTKAFVGRVLGILGIVIELGLVAILIFGNTAKPPA</sequence>
<proteinExistence type="predicted"/>
<feature type="domain" description="DUF1707" evidence="2">
    <location>
        <begin position="6"/>
        <end position="57"/>
    </location>
</feature>
<evidence type="ECO:0000313" key="4">
    <source>
        <dbReference type="Proteomes" id="UP000599074"/>
    </source>
</evidence>
<protein>
    <recommendedName>
        <fullName evidence="2">DUF1707 domain-containing protein</fullName>
    </recommendedName>
</protein>
<feature type="transmembrane region" description="Helical" evidence="1">
    <location>
        <begin position="88"/>
        <end position="121"/>
    </location>
</feature>
<organism evidence="3 4">
    <name type="scientific">Planosporangium mesophilum</name>
    <dbReference type="NCBI Taxonomy" id="689768"/>
    <lineage>
        <taxon>Bacteria</taxon>
        <taxon>Bacillati</taxon>
        <taxon>Actinomycetota</taxon>
        <taxon>Actinomycetes</taxon>
        <taxon>Micromonosporales</taxon>
        <taxon>Micromonosporaceae</taxon>
        <taxon>Planosporangium</taxon>
    </lineage>
</organism>
<dbReference type="RefSeq" id="WP_203935882.1">
    <property type="nucleotide sequence ID" value="NZ_BOON01000057.1"/>
</dbReference>
<dbReference type="Proteomes" id="UP000599074">
    <property type="component" value="Unassembled WGS sequence"/>
</dbReference>
<dbReference type="InterPro" id="IPR012551">
    <property type="entry name" value="DUF1707_SHOCT-like"/>
</dbReference>
<comment type="caution">
    <text evidence="3">The sequence shown here is derived from an EMBL/GenBank/DDBJ whole genome shotgun (WGS) entry which is preliminary data.</text>
</comment>
<dbReference type="Pfam" id="PF08044">
    <property type="entry name" value="DUF1707"/>
    <property type="match status" value="1"/>
</dbReference>
<dbReference type="AlphaFoldDB" id="A0A8J3X3P8"/>
<keyword evidence="1" id="KW-0812">Transmembrane</keyword>
<dbReference type="EMBL" id="BOON01000057">
    <property type="protein sequence ID" value="GII25714.1"/>
    <property type="molecule type" value="Genomic_DNA"/>
</dbReference>
<keyword evidence="4" id="KW-1185">Reference proteome</keyword>
<evidence type="ECO:0000313" key="3">
    <source>
        <dbReference type="EMBL" id="GII25714.1"/>
    </source>
</evidence>
<gene>
    <name evidence="3" type="ORF">Pme01_53110</name>
</gene>
<accession>A0A8J3X3P8</accession>
<keyword evidence="1" id="KW-1133">Transmembrane helix</keyword>
<evidence type="ECO:0000259" key="2">
    <source>
        <dbReference type="Pfam" id="PF08044"/>
    </source>
</evidence>
<evidence type="ECO:0000256" key="1">
    <source>
        <dbReference type="SAM" id="Phobius"/>
    </source>
</evidence>